<sequence>MTISYEAIVEKMKNELQSIDPTSSQSDIHAKMYAIRSLADVVLASEGESHSTQTKSDSVVTSQFVTQKKDDPEISDIEAKMMGIEKNKPSLNEGKRLKEHDANGDSLFDF</sequence>
<organism evidence="2 3">
    <name type="scientific">Alkalibacillus filiformis</name>
    <dbReference type="NCBI Taxonomy" id="200990"/>
    <lineage>
        <taxon>Bacteria</taxon>
        <taxon>Bacillati</taxon>
        <taxon>Bacillota</taxon>
        <taxon>Bacilli</taxon>
        <taxon>Bacillales</taxon>
        <taxon>Bacillaceae</taxon>
        <taxon>Alkalibacillus</taxon>
    </lineage>
</organism>
<feature type="compositionally biased region" description="Basic and acidic residues" evidence="1">
    <location>
        <begin position="85"/>
        <end position="103"/>
    </location>
</feature>
<feature type="region of interest" description="Disordered" evidence="1">
    <location>
        <begin position="85"/>
        <end position="110"/>
    </location>
</feature>
<accession>A0ABU0DVV0</accession>
<evidence type="ECO:0000313" key="3">
    <source>
        <dbReference type="Proteomes" id="UP001236723"/>
    </source>
</evidence>
<name>A0ABU0DVV0_9BACI</name>
<reference evidence="2 3" key="1">
    <citation type="submission" date="2023-07" db="EMBL/GenBank/DDBJ databases">
        <title>Genomic Encyclopedia of Type Strains, Phase IV (KMG-IV): sequencing the most valuable type-strain genomes for metagenomic binning, comparative biology and taxonomic classification.</title>
        <authorList>
            <person name="Goeker M."/>
        </authorList>
    </citation>
    <scope>NUCLEOTIDE SEQUENCE [LARGE SCALE GENOMIC DNA]</scope>
    <source>
        <strain evidence="2 3">DSM 15448</strain>
    </source>
</reference>
<dbReference type="EMBL" id="JAUSUP010000010">
    <property type="protein sequence ID" value="MDQ0352592.1"/>
    <property type="molecule type" value="Genomic_DNA"/>
</dbReference>
<evidence type="ECO:0008006" key="4">
    <source>
        <dbReference type="Google" id="ProtNLM"/>
    </source>
</evidence>
<dbReference type="InterPro" id="IPR035218">
    <property type="entry name" value="DUF5327"/>
</dbReference>
<comment type="caution">
    <text evidence="2">The sequence shown here is derived from an EMBL/GenBank/DDBJ whole genome shotgun (WGS) entry which is preliminary data.</text>
</comment>
<keyword evidence="3" id="KW-1185">Reference proteome</keyword>
<dbReference type="Proteomes" id="UP001236723">
    <property type="component" value="Unassembled WGS sequence"/>
</dbReference>
<gene>
    <name evidence="2" type="ORF">J2R98_002439</name>
</gene>
<evidence type="ECO:0000313" key="2">
    <source>
        <dbReference type="EMBL" id="MDQ0352592.1"/>
    </source>
</evidence>
<evidence type="ECO:0000256" key="1">
    <source>
        <dbReference type="SAM" id="MobiDB-lite"/>
    </source>
</evidence>
<dbReference type="Pfam" id="PF17261">
    <property type="entry name" value="DUF5327"/>
    <property type="match status" value="1"/>
</dbReference>
<protein>
    <recommendedName>
        <fullName evidence="4">YwdI family protein</fullName>
    </recommendedName>
</protein>
<dbReference type="RefSeq" id="WP_307069299.1">
    <property type="nucleotide sequence ID" value="NZ_JAUSUP010000010.1"/>
</dbReference>
<proteinExistence type="predicted"/>